<keyword evidence="6" id="KW-0804">Transcription</keyword>
<dbReference type="Pfam" id="PF00486">
    <property type="entry name" value="Trans_reg_C"/>
    <property type="match status" value="1"/>
</dbReference>
<dbReference type="GO" id="GO:0000156">
    <property type="term" value="F:phosphorelay response regulator activity"/>
    <property type="evidence" value="ECO:0007669"/>
    <property type="project" value="TreeGrafter"/>
</dbReference>
<dbReference type="OrthoDB" id="9790442at2"/>
<evidence type="ECO:0000256" key="9">
    <source>
        <dbReference type="PROSITE-ProRule" id="PRU01091"/>
    </source>
</evidence>
<dbReference type="Gene3D" id="6.10.250.690">
    <property type="match status" value="1"/>
</dbReference>
<evidence type="ECO:0000313" key="12">
    <source>
        <dbReference type="EMBL" id="MTV49239.1"/>
    </source>
</evidence>
<dbReference type="Pfam" id="PF00072">
    <property type="entry name" value="Response_reg"/>
    <property type="match status" value="1"/>
</dbReference>
<dbReference type="CDD" id="cd17574">
    <property type="entry name" value="REC_OmpR"/>
    <property type="match status" value="1"/>
</dbReference>
<evidence type="ECO:0000256" key="4">
    <source>
        <dbReference type="ARBA" id="ARBA00023015"/>
    </source>
</evidence>
<evidence type="ECO:0000256" key="5">
    <source>
        <dbReference type="ARBA" id="ARBA00023125"/>
    </source>
</evidence>
<accession>A0A6I3SK10</accession>
<dbReference type="SUPFAM" id="SSF52172">
    <property type="entry name" value="CheY-like"/>
    <property type="match status" value="1"/>
</dbReference>
<evidence type="ECO:0000256" key="2">
    <source>
        <dbReference type="ARBA" id="ARBA00022553"/>
    </source>
</evidence>
<keyword evidence="13" id="KW-1185">Reference proteome</keyword>
<dbReference type="PROSITE" id="PS50110">
    <property type="entry name" value="RESPONSE_REGULATORY"/>
    <property type="match status" value="1"/>
</dbReference>
<dbReference type="GO" id="GO:0006355">
    <property type="term" value="P:regulation of DNA-templated transcription"/>
    <property type="evidence" value="ECO:0007669"/>
    <property type="project" value="InterPro"/>
</dbReference>
<dbReference type="GO" id="GO:0032993">
    <property type="term" value="C:protein-DNA complex"/>
    <property type="evidence" value="ECO:0007669"/>
    <property type="project" value="TreeGrafter"/>
</dbReference>
<evidence type="ECO:0000256" key="7">
    <source>
        <dbReference type="ARBA" id="ARBA00024867"/>
    </source>
</evidence>
<dbReference type="Proteomes" id="UP000430670">
    <property type="component" value="Unassembled WGS sequence"/>
</dbReference>
<feature type="modified residue" description="4-aspartylphosphate" evidence="8">
    <location>
        <position position="53"/>
    </location>
</feature>
<keyword evidence="3" id="KW-0902">Two-component regulatory system</keyword>
<keyword evidence="2 8" id="KW-0597">Phosphoprotein</keyword>
<dbReference type="InterPro" id="IPR039420">
    <property type="entry name" value="WalR-like"/>
</dbReference>
<evidence type="ECO:0000259" key="11">
    <source>
        <dbReference type="PROSITE" id="PS51755"/>
    </source>
</evidence>
<dbReference type="PROSITE" id="PS51755">
    <property type="entry name" value="OMPR_PHOB"/>
    <property type="match status" value="1"/>
</dbReference>
<dbReference type="FunFam" id="1.10.10.10:FF:000018">
    <property type="entry name" value="DNA-binding response regulator ResD"/>
    <property type="match status" value="1"/>
</dbReference>
<dbReference type="InterPro" id="IPR016032">
    <property type="entry name" value="Sig_transdc_resp-reg_C-effctor"/>
</dbReference>
<dbReference type="SMART" id="SM00862">
    <property type="entry name" value="Trans_reg_C"/>
    <property type="match status" value="1"/>
</dbReference>
<dbReference type="SMART" id="SM00448">
    <property type="entry name" value="REC"/>
    <property type="match status" value="1"/>
</dbReference>
<dbReference type="Gene3D" id="3.40.50.2300">
    <property type="match status" value="1"/>
</dbReference>
<evidence type="ECO:0000256" key="6">
    <source>
        <dbReference type="ARBA" id="ARBA00023163"/>
    </source>
</evidence>
<dbReference type="Gene3D" id="1.10.10.10">
    <property type="entry name" value="Winged helix-like DNA-binding domain superfamily/Winged helix DNA-binding domain"/>
    <property type="match status" value="1"/>
</dbReference>
<feature type="domain" description="OmpR/PhoB-type" evidence="11">
    <location>
        <begin position="135"/>
        <end position="234"/>
    </location>
</feature>
<gene>
    <name evidence="12" type="ORF">GJ688_09640</name>
</gene>
<feature type="DNA-binding region" description="OmpR/PhoB-type" evidence="9">
    <location>
        <begin position="135"/>
        <end position="234"/>
    </location>
</feature>
<dbReference type="AlphaFoldDB" id="A0A6I3SK10"/>
<dbReference type="PANTHER" id="PTHR48111">
    <property type="entry name" value="REGULATOR OF RPOS"/>
    <property type="match status" value="1"/>
</dbReference>
<evidence type="ECO:0000313" key="13">
    <source>
        <dbReference type="Proteomes" id="UP000430670"/>
    </source>
</evidence>
<dbReference type="PANTHER" id="PTHR48111:SF4">
    <property type="entry name" value="DNA-BINDING DUAL TRANSCRIPTIONAL REGULATOR OMPR"/>
    <property type="match status" value="1"/>
</dbReference>
<dbReference type="InterPro" id="IPR001867">
    <property type="entry name" value="OmpR/PhoB-type_DNA-bd"/>
</dbReference>
<sequence>MAITILVVDDEQKILDMVTTFLEVEGYIVLQATDGLSALKKVNENSPHLVLLDWMLPGKSGLDLCKEIRAHSKIPIIMLTARVDESDKVLGLEMGADDYVTKPFGLRELVARIRSVLRRYDMGTEGSQTAETQEARILRRGDLTIDNEKFEAFLKDIPLNLTATEFKILQTLAQRPGVVYSRLQLMRIVMGEAYVNYERSIDTHVSNLRKKVGDTPGEPRYILTVFGVGYKFSERL</sequence>
<proteinExistence type="predicted"/>
<dbReference type="GO" id="GO:0000976">
    <property type="term" value="F:transcription cis-regulatory region binding"/>
    <property type="evidence" value="ECO:0007669"/>
    <property type="project" value="TreeGrafter"/>
</dbReference>
<comment type="caution">
    <text evidence="12">The sequence shown here is derived from an EMBL/GenBank/DDBJ whole genome shotgun (WGS) entry which is preliminary data.</text>
</comment>
<comment type="function">
    <text evidence="7">May play the central regulatory role in sporulation. It may be an element of the effector pathway responsible for the activation of sporulation genes in response to nutritional stress. Spo0A may act in concert with spo0H (a sigma factor) to control the expression of some genes that are critical to the sporulation process.</text>
</comment>
<dbReference type="GO" id="GO:0005829">
    <property type="term" value="C:cytosol"/>
    <property type="evidence" value="ECO:0007669"/>
    <property type="project" value="TreeGrafter"/>
</dbReference>
<dbReference type="SUPFAM" id="SSF46894">
    <property type="entry name" value="C-terminal effector domain of the bipartite response regulators"/>
    <property type="match status" value="1"/>
</dbReference>
<reference evidence="12 13" key="1">
    <citation type="submission" date="2019-11" db="EMBL/GenBank/DDBJ databases">
        <title>Whole-genome sequence of a the green, strictly anaerobic photosynthetic bacterium Heliobacillus mobilis DSM 6151.</title>
        <authorList>
            <person name="Kyndt J.A."/>
            <person name="Meyer T.E."/>
        </authorList>
    </citation>
    <scope>NUCLEOTIDE SEQUENCE [LARGE SCALE GENOMIC DNA]</scope>
    <source>
        <strain evidence="12 13">DSM 6151</strain>
    </source>
</reference>
<name>A0A6I3SK10_HELMO</name>
<evidence type="ECO:0000256" key="8">
    <source>
        <dbReference type="PROSITE-ProRule" id="PRU00169"/>
    </source>
</evidence>
<dbReference type="InterPro" id="IPR011006">
    <property type="entry name" value="CheY-like_superfamily"/>
</dbReference>
<keyword evidence="5 9" id="KW-0238">DNA-binding</keyword>
<organism evidence="12 13">
    <name type="scientific">Heliobacterium mobile</name>
    <name type="common">Heliobacillus mobilis</name>
    <dbReference type="NCBI Taxonomy" id="28064"/>
    <lineage>
        <taxon>Bacteria</taxon>
        <taxon>Bacillati</taxon>
        <taxon>Bacillota</taxon>
        <taxon>Clostridia</taxon>
        <taxon>Eubacteriales</taxon>
        <taxon>Heliobacteriaceae</taxon>
        <taxon>Heliobacterium</taxon>
    </lineage>
</organism>
<evidence type="ECO:0000256" key="1">
    <source>
        <dbReference type="ARBA" id="ARBA00018672"/>
    </source>
</evidence>
<dbReference type="InterPro" id="IPR001789">
    <property type="entry name" value="Sig_transdc_resp-reg_receiver"/>
</dbReference>
<feature type="domain" description="Response regulatory" evidence="10">
    <location>
        <begin position="4"/>
        <end position="117"/>
    </location>
</feature>
<dbReference type="FunFam" id="3.40.50.2300:FF:000001">
    <property type="entry name" value="DNA-binding response regulator PhoB"/>
    <property type="match status" value="1"/>
</dbReference>
<evidence type="ECO:0000259" key="10">
    <source>
        <dbReference type="PROSITE" id="PS50110"/>
    </source>
</evidence>
<dbReference type="InterPro" id="IPR036388">
    <property type="entry name" value="WH-like_DNA-bd_sf"/>
</dbReference>
<dbReference type="CDD" id="cd00383">
    <property type="entry name" value="trans_reg_C"/>
    <property type="match status" value="1"/>
</dbReference>
<dbReference type="EMBL" id="WNKU01000009">
    <property type="protein sequence ID" value="MTV49239.1"/>
    <property type="molecule type" value="Genomic_DNA"/>
</dbReference>
<dbReference type="RefSeq" id="WP_155476335.1">
    <property type="nucleotide sequence ID" value="NZ_WNKU01000009.1"/>
</dbReference>
<protein>
    <recommendedName>
        <fullName evidence="1">Stage 0 sporulation protein A homolog</fullName>
    </recommendedName>
</protein>
<evidence type="ECO:0000256" key="3">
    <source>
        <dbReference type="ARBA" id="ARBA00023012"/>
    </source>
</evidence>
<keyword evidence="4" id="KW-0805">Transcription regulation</keyword>